<dbReference type="Proteomes" id="UP000275846">
    <property type="component" value="Unassembled WGS sequence"/>
</dbReference>
<dbReference type="EMBL" id="UYSU01048872">
    <property type="protein sequence ID" value="VDM06099.1"/>
    <property type="molecule type" value="Genomic_DNA"/>
</dbReference>
<name>A0A183TTB5_SCHSO</name>
<organism evidence="4">
    <name type="scientific">Schistocephalus solidus</name>
    <name type="common">Tapeworm</name>
    <dbReference type="NCBI Taxonomy" id="70667"/>
    <lineage>
        <taxon>Eukaryota</taxon>
        <taxon>Metazoa</taxon>
        <taxon>Spiralia</taxon>
        <taxon>Lophotrochozoa</taxon>
        <taxon>Platyhelminthes</taxon>
        <taxon>Cestoda</taxon>
        <taxon>Eucestoda</taxon>
        <taxon>Diphyllobothriidea</taxon>
        <taxon>Diphyllobothriidae</taxon>
        <taxon>Schistocephalus</taxon>
    </lineage>
</organism>
<accession>A0A183TTB5</accession>
<dbReference type="WBParaSite" id="SSLN_0002044701-mRNA-1">
    <property type="protein sequence ID" value="SSLN_0002044701-mRNA-1"/>
    <property type="gene ID" value="SSLN_0002044701"/>
</dbReference>
<keyword evidence="3" id="KW-1185">Reference proteome</keyword>
<dbReference type="AlphaFoldDB" id="A0A183TTB5"/>
<proteinExistence type="predicted"/>
<feature type="compositionally biased region" description="Basic residues" evidence="1">
    <location>
        <begin position="88"/>
        <end position="103"/>
    </location>
</feature>
<reference evidence="2 3" key="2">
    <citation type="submission" date="2018-11" db="EMBL/GenBank/DDBJ databases">
        <authorList>
            <consortium name="Pathogen Informatics"/>
        </authorList>
    </citation>
    <scope>NUCLEOTIDE SEQUENCE [LARGE SCALE GENOMIC DNA]</scope>
    <source>
        <strain evidence="2 3">NST_G2</strain>
    </source>
</reference>
<evidence type="ECO:0000313" key="4">
    <source>
        <dbReference type="WBParaSite" id="SSLN_0002044701-mRNA-1"/>
    </source>
</evidence>
<evidence type="ECO:0000256" key="1">
    <source>
        <dbReference type="SAM" id="MobiDB-lite"/>
    </source>
</evidence>
<feature type="region of interest" description="Disordered" evidence="1">
    <location>
        <begin position="74"/>
        <end position="140"/>
    </location>
</feature>
<dbReference type="OrthoDB" id="6321681at2759"/>
<protein>
    <submittedName>
        <fullName evidence="4">POP1 domain-containing protein</fullName>
    </submittedName>
</protein>
<evidence type="ECO:0000313" key="2">
    <source>
        <dbReference type="EMBL" id="VDM06099.1"/>
    </source>
</evidence>
<sequence length="179" mass="20649">MAIYSLLAVIRQSNPTPVAAAPETRSRDLLVRSPAVYLVRHELVILPDFTNLVFFLGFRRPTGCLLDPRGWPHHKAKPADHEAMRAQANKHPRKRPRQCHRDRRPTSNMPCPSTRDQKPPGGGGGGQEEQSTFPPDLETKRRIRSRKLRHWLHKRLGQRRVEDWLNTSWTTDETMLSVE</sequence>
<reference evidence="4" key="1">
    <citation type="submission" date="2016-06" db="UniProtKB">
        <authorList>
            <consortium name="WormBaseParasite"/>
        </authorList>
    </citation>
    <scope>IDENTIFICATION</scope>
</reference>
<evidence type="ECO:0000313" key="3">
    <source>
        <dbReference type="Proteomes" id="UP000275846"/>
    </source>
</evidence>
<gene>
    <name evidence="2" type="ORF">SSLN_LOCUS19713</name>
</gene>